<protein>
    <recommendedName>
        <fullName evidence="2">EF-hand domain-containing protein</fullName>
    </recommendedName>
</protein>
<gene>
    <name evidence="3" type="ORF">CCMP2556_LOCUS6806</name>
</gene>
<name>A0ABP0II96_9DINO</name>
<reference evidence="3 4" key="1">
    <citation type="submission" date="2024-02" db="EMBL/GenBank/DDBJ databases">
        <authorList>
            <person name="Chen Y."/>
            <person name="Shah S."/>
            <person name="Dougan E. K."/>
            <person name="Thang M."/>
            <person name="Chan C."/>
        </authorList>
    </citation>
    <scope>NUCLEOTIDE SEQUENCE [LARGE SCALE GENOMIC DNA]</scope>
</reference>
<dbReference type="InterPro" id="IPR011992">
    <property type="entry name" value="EF-hand-dom_pair"/>
</dbReference>
<evidence type="ECO:0000313" key="4">
    <source>
        <dbReference type="Proteomes" id="UP001642484"/>
    </source>
</evidence>
<dbReference type="PROSITE" id="PS50222">
    <property type="entry name" value="EF_HAND_2"/>
    <property type="match status" value="1"/>
</dbReference>
<dbReference type="Gene3D" id="1.10.238.10">
    <property type="entry name" value="EF-hand"/>
    <property type="match status" value="1"/>
</dbReference>
<proteinExistence type="predicted"/>
<dbReference type="InterPro" id="IPR018247">
    <property type="entry name" value="EF_Hand_1_Ca_BS"/>
</dbReference>
<organism evidence="3 4">
    <name type="scientific">Durusdinium trenchii</name>
    <dbReference type="NCBI Taxonomy" id="1381693"/>
    <lineage>
        <taxon>Eukaryota</taxon>
        <taxon>Sar</taxon>
        <taxon>Alveolata</taxon>
        <taxon>Dinophyceae</taxon>
        <taxon>Suessiales</taxon>
        <taxon>Symbiodiniaceae</taxon>
        <taxon>Durusdinium</taxon>
    </lineage>
</organism>
<comment type="caution">
    <text evidence="3">The sequence shown here is derived from an EMBL/GenBank/DDBJ whole genome shotgun (WGS) entry which is preliminary data.</text>
</comment>
<evidence type="ECO:0000313" key="3">
    <source>
        <dbReference type="EMBL" id="CAK9002326.1"/>
    </source>
</evidence>
<dbReference type="EMBL" id="CAXAMN010002991">
    <property type="protein sequence ID" value="CAK9002326.1"/>
    <property type="molecule type" value="Genomic_DNA"/>
</dbReference>
<keyword evidence="1" id="KW-0106">Calcium</keyword>
<keyword evidence="4" id="KW-1185">Reference proteome</keyword>
<dbReference type="PROSITE" id="PS00018">
    <property type="entry name" value="EF_HAND_1"/>
    <property type="match status" value="1"/>
</dbReference>
<dbReference type="Proteomes" id="UP001642484">
    <property type="component" value="Unassembled WGS sequence"/>
</dbReference>
<sequence>GVSSALAPRGDGAVARAVRASVELAAPVSNREVATWFGQLFQTCVADALQISPQRIELLGVEGCTLAFALHPQAERGAASRRAEAEASPEAAMEEFFQQMSSRASPLSYSELAPFLPMAQVSQESLGPPPPFLPPAGRPAALPESPGLGALEEVLSGVLDRLFEVISASGVDPAMAFAVLDRDQNGVIAVAEMVALLQHLGLPLSQEVLALPSESFLDWNDFMRSFHAWHQRHAQPPPPGFGASPEEMHERCLLPDFWMFAILQECQSGRIPSDGPRPAERGNGDAAAALRPATWRLFAAALGLSDAAAAHSFRFSDPHGLGTVNYRNFRRYLNRLQELYCQRHPELQEPLQVLRQAARAQLELVNVDDAPLAEPGKTAQVVEVLRRMGHTLETPVTLPDLHELLLALRLPPHLAQPFLRWWQQLHHAFVSAEAGGVMELKPLSYGKWLAMLRASRGWLQSHLDGFCGACMLAGLDLRTLLCFALRRPTQALAGEELLEVVAGQANLQAVDLKDVLLVLDPHGCNQIFAPDLVEAYEKFRGRFETLLSTMAKCIGSKSTEPDQLFRRKSLAAFVGGICR</sequence>
<feature type="domain" description="EF-hand" evidence="2">
    <location>
        <begin position="176"/>
        <end position="203"/>
    </location>
</feature>
<feature type="non-terminal residue" evidence="3">
    <location>
        <position position="1"/>
    </location>
</feature>
<accession>A0ABP0II96</accession>
<dbReference type="SUPFAM" id="SSF47473">
    <property type="entry name" value="EF-hand"/>
    <property type="match status" value="1"/>
</dbReference>
<evidence type="ECO:0000259" key="2">
    <source>
        <dbReference type="PROSITE" id="PS50222"/>
    </source>
</evidence>
<evidence type="ECO:0000256" key="1">
    <source>
        <dbReference type="ARBA" id="ARBA00022837"/>
    </source>
</evidence>
<dbReference type="InterPro" id="IPR002048">
    <property type="entry name" value="EF_hand_dom"/>
</dbReference>